<dbReference type="EMBL" id="GG745333">
    <property type="protein sequence ID" value="KNE58718.1"/>
    <property type="molecule type" value="Genomic_DNA"/>
</dbReference>
<feature type="compositionally biased region" description="Polar residues" evidence="1">
    <location>
        <begin position="314"/>
        <end position="323"/>
    </location>
</feature>
<proteinExistence type="predicted"/>
<keyword evidence="3" id="KW-1185">Reference proteome</keyword>
<feature type="region of interest" description="Disordered" evidence="1">
    <location>
        <begin position="293"/>
        <end position="323"/>
    </location>
</feature>
<gene>
    <name evidence="2" type="ORF">AMAG_18298</name>
</gene>
<organism evidence="2 3">
    <name type="scientific">Allomyces macrogynus (strain ATCC 38327)</name>
    <name type="common">Allomyces javanicus var. macrogynus</name>
    <dbReference type="NCBI Taxonomy" id="578462"/>
    <lineage>
        <taxon>Eukaryota</taxon>
        <taxon>Fungi</taxon>
        <taxon>Fungi incertae sedis</taxon>
        <taxon>Blastocladiomycota</taxon>
        <taxon>Blastocladiomycetes</taxon>
        <taxon>Blastocladiales</taxon>
        <taxon>Blastocladiaceae</taxon>
        <taxon>Allomyces</taxon>
    </lineage>
</organism>
<reference evidence="3" key="2">
    <citation type="submission" date="2009-11" db="EMBL/GenBank/DDBJ databases">
        <title>The Genome Sequence of Allomyces macrogynus strain ATCC 38327.</title>
        <authorList>
            <consortium name="The Broad Institute Genome Sequencing Platform"/>
            <person name="Russ C."/>
            <person name="Cuomo C."/>
            <person name="Shea T."/>
            <person name="Young S.K."/>
            <person name="Zeng Q."/>
            <person name="Koehrsen M."/>
            <person name="Haas B."/>
            <person name="Borodovsky M."/>
            <person name="Guigo R."/>
            <person name="Alvarado L."/>
            <person name="Berlin A."/>
            <person name="Borenstein D."/>
            <person name="Chen Z."/>
            <person name="Engels R."/>
            <person name="Freedman E."/>
            <person name="Gellesch M."/>
            <person name="Goldberg J."/>
            <person name="Griggs A."/>
            <person name="Gujja S."/>
            <person name="Heiman D."/>
            <person name="Hepburn T."/>
            <person name="Howarth C."/>
            <person name="Jen D."/>
            <person name="Larson L."/>
            <person name="Lewis B."/>
            <person name="Mehta T."/>
            <person name="Park D."/>
            <person name="Pearson M."/>
            <person name="Roberts A."/>
            <person name="Saif S."/>
            <person name="Shenoy N."/>
            <person name="Sisk P."/>
            <person name="Stolte C."/>
            <person name="Sykes S."/>
            <person name="Walk T."/>
            <person name="White J."/>
            <person name="Yandava C."/>
            <person name="Burger G."/>
            <person name="Gray M.W."/>
            <person name="Holland P.W.H."/>
            <person name="King N."/>
            <person name="Lang F.B.F."/>
            <person name="Roger A.J."/>
            <person name="Ruiz-Trillo I."/>
            <person name="Lander E."/>
            <person name="Nusbaum C."/>
        </authorList>
    </citation>
    <scope>NUCLEOTIDE SEQUENCE [LARGE SCALE GENOMIC DNA]</scope>
    <source>
        <strain evidence="3">ATCC 38327</strain>
    </source>
</reference>
<name>A0A0L0S7Y9_ALLM3</name>
<feature type="non-terminal residue" evidence="2">
    <location>
        <position position="1"/>
    </location>
</feature>
<dbReference type="VEuPathDB" id="FungiDB:AMAG_18298"/>
<dbReference type="AlphaFoldDB" id="A0A0L0S7Y9"/>
<reference evidence="2 3" key="1">
    <citation type="submission" date="2009-11" db="EMBL/GenBank/DDBJ databases">
        <title>Annotation of Allomyces macrogynus ATCC 38327.</title>
        <authorList>
            <consortium name="The Broad Institute Genome Sequencing Platform"/>
            <person name="Russ C."/>
            <person name="Cuomo C."/>
            <person name="Burger G."/>
            <person name="Gray M.W."/>
            <person name="Holland P.W.H."/>
            <person name="King N."/>
            <person name="Lang F.B.F."/>
            <person name="Roger A.J."/>
            <person name="Ruiz-Trillo I."/>
            <person name="Young S.K."/>
            <person name="Zeng Q."/>
            <person name="Gargeya S."/>
            <person name="Fitzgerald M."/>
            <person name="Haas B."/>
            <person name="Abouelleil A."/>
            <person name="Alvarado L."/>
            <person name="Arachchi H.M."/>
            <person name="Berlin A."/>
            <person name="Chapman S.B."/>
            <person name="Gearin G."/>
            <person name="Goldberg J."/>
            <person name="Griggs A."/>
            <person name="Gujja S."/>
            <person name="Hansen M."/>
            <person name="Heiman D."/>
            <person name="Howarth C."/>
            <person name="Larimer J."/>
            <person name="Lui A."/>
            <person name="MacDonald P.J.P."/>
            <person name="McCowen C."/>
            <person name="Montmayeur A."/>
            <person name="Murphy C."/>
            <person name="Neiman D."/>
            <person name="Pearson M."/>
            <person name="Priest M."/>
            <person name="Roberts A."/>
            <person name="Saif S."/>
            <person name="Shea T."/>
            <person name="Sisk P."/>
            <person name="Stolte C."/>
            <person name="Sykes S."/>
            <person name="Wortman J."/>
            <person name="Nusbaum C."/>
            <person name="Birren B."/>
        </authorList>
    </citation>
    <scope>NUCLEOTIDE SEQUENCE [LARGE SCALE GENOMIC DNA]</scope>
    <source>
        <strain evidence="2 3">ATCC 38327</strain>
    </source>
</reference>
<dbReference type="Proteomes" id="UP000054350">
    <property type="component" value="Unassembled WGS sequence"/>
</dbReference>
<accession>A0A0L0S7Y9</accession>
<protein>
    <submittedName>
        <fullName evidence="2">Uncharacterized protein</fullName>
    </submittedName>
</protein>
<evidence type="ECO:0000256" key="1">
    <source>
        <dbReference type="SAM" id="MobiDB-lite"/>
    </source>
</evidence>
<evidence type="ECO:0000313" key="3">
    <source>
        <dbReference type="Proteomes" id="UP000054350"/>
    </source>
</evidence>
<sequence length="323" mass="34304">MVHTMSAIPAGSSGLAASATMSPEKHLVAVPMDGISPTGAAPVNGVAIDAVVSTTRDHDDATASAPMLRTFSTKRLQQVLADLITVLAWTPDLPVPQMAPEWAAVRAQVGSFVTLQQFQNTFDALCSHYYAQSPPGSPHRDALVTYWRTGTRLVNREYATLDATVRVRDEDRMAPVIERPWLTKAALMWKPAQEPAPPSSTLCFSRAVPAADMLPDTADAFLINVVPTSTSSTVIEPLANLTPVHAKDAPAVDPYAERPARWTDYGPFASFAPAADTSDATLSEATTALAWAAAAARRPADDRDAAMDADGRPSPTTRSAAIS</sequence>
<evidence type="ECO:0000313" key="2">
    <source>
        <dbReference type="EMBL" id="KNE58718.1"/>
    </source>
</evidence>
<feature type="compositionally biased region" description="Basic and acidic residues" evidence="1">
    <location>
        <begin position="298"/>
        <end position="311"/>
    </location>
</feature>